<dbReference type="InParanoid" id="L7JWA8"/>
<accession>L7JWA8</accession>
<dbReference type="AlphaFoldDB" id="L7JWA8"/>
<evidence type="ECO:0000313" key="2">
    <source>
        <dbReference type="Proteomes" id="UP000011185"/>
    </source>
</evidence>
<reference evidence="1 2" key="1">
    <citation type="journal article" date="2012" name="PLoS Pathog.">
        <title>The genome of the obligate intracellular parasite Trachipleistophora hominis: new insights into microsporidian genome dynamics and reductive evolution.</title>
        <authorList>
            <person name="Heinz E."/>
            <person name="Williams T.A."/>
            <person name="Nakjang S."/>
            <person name="Noel C.J."/>
            <person name="Swan D.C."/>
            <person name="Goldberg A.V."/>
            <person name="Harris S.R."/>
            <person name="Weinmaier T."/>
            <person name="Markert S."/>
            <person name="Becher D."/>
            <person name="Bernhardt J."/>
            <person name="Dagan T."/>
            <person name="Hacker C."/>
            <person name="Lucocq J.M."/>
            <person name="Schweder T."/>
            <person name="Rattei T."/>
            <person name="Hall N."/>
            <person name="Hirt R.P."/>
            <person name="Embley T.M."/>
        </authorList>
    </citation>
    <scope>NUCLEOTIDE SEQUENCE [LARGE SCALE GENOMIC DNA]</scope>
</reference>
<name>L7JWA8_TRAHO</name>
<dbReference type="VEuPathDB" id="MicrosporidiaDB:THOM_1468"/>
<proteinExistence type="predicted"/>
<protein>
    <submittedName>
        <fullName evidence="1">Putative LRR containing protein</fullName>
    </submittedName>
</protein>
<dbReference type="HOGENOM" id="CLU_1614891_0_0_1"/>
<dbReference type="OrthoDB" id="10513848at2759"/>
<dbReference type="Proteomes" id="UP000011185">
    <property type="component" value="Unassembled WGS sequence"/>
</dbReference>
<gene>
    <name evidence="1" type="ORF">THOM_1468</name>
</gene>
<feature type="non-terminal residue" evidence="1">
    <location>
        <position position="1"/>
    </location>
</feature>
<keyword evidence="2" id="KW-1185">Reference proteome</keyword>
<dbReference type="OMA" id="LINIQCH"/>
<organism evidence="1 2">
    <name type="scientific">Trachipleistophora hominis</name>
    <name type="common">Microsporidian parasite</name>
    <dbReference type="NCBI Taxonomy" id="72359"/>
    <lineage>
        <taxon>Eukaryota</taxon>
        <taxon>Fungi</taxon>
        <taxon>Fungi incertae sedis</taxon>
        <taxon>Microsporidia</taxon>
        <taxon>Pleistophoridae</taxon>
        <taxon>Trachipleistophora</taxon>
    </lineage>
</organism>
<sequence>VFSNPCGCTIETVGNIKIKLPSSIENTILKRLNVPMDHLLVVNENFQNVAIIFSKGSFDLSKIKKLEGLKLIIGKKGLINIQCHDLSNVITLEVSFDRNEKYFNLLLSKCINAKKLVLYSTVCELHGWIQNESSLGYKEEMASCELTESKSITRPENHFYLCRSV</sequence>
<dbReference type="EMBL" id="JH993941">
    <property type="protein sequence ID" value="ELQ75605.1"/>
    <property type="molecule type" value="Genomic_DNA"/>
</dbReference>
<evidence type="ECO:0000313" key="1">
    <source>
        <dbReference type="EMBL" id="ELQ75605.1"/>
    </source>
</evidence>